<protein>
    <submittedName>
        <fullName evidence="2">Uncharacterized protein</fullName>
    </submittedName>
</protein>
<organism evidence="2 3">
    <name type="scientific">Araneus ventricosus</name>
    <name type="common">Orbweaver spider</name>
    <name type="synonym">Epeira ventricosa</name>
    <dbReference type="NCBI Taxonomy" id="182803"/>
    <lineage>
        <taxon>Eukaryota</taxon>
        <taxon>Metazoa</taxon>
        <taxon>Ecdysozoa</taxon>
        <taxon>Arthropoda</taxon>
        <taxon>Chelicerata</taxon>
        <taxon>Arachnida</taxon>
        <taxon>Araneae</taxon>
        <taxon>Araneomorphae</taxon>
        <taxon>Entelegynae</taxon>
        <taxon>Araneoidea</taxon>
        <taxon>Araneidae</taxon>
        <taxon>Araneus</taxon>
    </lineage>
</organism>
<feature type="region of interest" description="Disordered" evidence="1">
    <location>
        <begin position="18"/>
        <end position="45"/>
    </location>
</feature>
<proteinExistence type="predicted"/>
<gene>
    <name evidence="2" type="ORF">AVEN_21740_1</name>
</gene>
<dbReference type="AlphaFoldDB" id="A0A4Y2EX47"/>
<name>A0A4Y2EX47_ARAVE</name>
<sequence>MTCSHLYHSPFHQRPRHYQTVTDGKVSLKKENKKQKSEVIKKNSHPLSPKIQKFASRIFNEEVFPKSSTGCWWCGVKSPCQDHSRPSPPFPHLHALNSSPSPFFRLNYFTGTECEFAR</sequence>
<evidence type="ECO:0000256" key="1">
    <source>
        <dbReference type="SAM" id="MobiDB-lite"/>
    </source>
</evidence>
<dbReference type="Proteomes" id="UP000499080">
    <property type="component" value="Unassembled WGS sequence"/>
</dbReference>
<accession>A0A4Y2EX47</accession>
<evidence type="ECO:0000313" key="3">
    <source>
        <dbReference type="Proteomes" id="UP000499080"/>
    </source>
</evidence>
<reference evidence="2 3" key="1">
    <citation type="journal article" date="2019" name="Sci. Rep.">
        <title>Orb-weaving spider Araneus ventricosus genome elucidates the spidroin gene catalogue.</title>
        <authorList>
            <person name="Kono N."/>
            <person name="Nakamura H."/>
            <person name="Ohtoshi R."/>
            <person name="Moran D.A.P."/>
            <person name="Shinohara A."/>
            <person name="Yoshida Y."/>
            <person name="Fujiwara M."/>
            <person name="Mori M."/>
            <person name="Tomita M."/>
            <person name="Arakawa K."/>
        </authorList>
    </citation>
    <scope>NUCLEOTIDE SEQUENCE [LARGE SCALE GENOMIC DNA]</scope>
</reference>
<keyword evidence="3" id="KW-1185">Reference proteome</keyword>
<comment type="caution">
    <text evidence="2">The sequence shown here is derived from an EMBL/GenBank/DDBJ whole genome shotgun (WGS) entry which is preliminary data.</text>
</comment>
<feature type="compositionally biased region" description="Basic and acidic residues" evidence="1">
    <location>
        <begin position="26"/>
        <end position="41"/>
    </location>
</feature>
<dbReference type="EMBL" id="BGPR01000719">
    <property type="protein sequence ID" value="GBM32869.1"/>
    <property type="molecule type" value="Genomic_DNA"/>
</dbReference>
<evidence type="ECO:0000313" key="2">
    <source>
        <dbReference type="EMBL" id="GBM32869.1"/>
    </source>
</evidence>